<feature type="compositionally biased region" description="Basic residues" evidence="1">
    <location>
        <begin position="206"/>
        <end position="215"/>
    </location>
</feature>
<evidence type="ECO:0000313" key="3">
    <source>
        <dbReference type="EMBL" id="TMJ08651.1"/>
    </source>
</evidence>
<evidence type="ECO:0000313" key="4">
    <source>
        <dbReference type="Proteomes" id="UP000318661"/>
    </source>
</evidence>
<dbReference type="GO" id="GO:0005737">
    <property type="term" value="C:cytoplasm"/>
    <property type="evidence" value="ECO:0007669"/>
    <property type="project" value="TreeGrafter"/>
</dbReference>
<proteinExistence type="predicted"/>
<gene>
    <name evidence="3" type="ORF">E6G99_04085</name>
</gene>
<dbReference type="PANTHER" id="PTHR48079:SF6">
    <property type="entry name" value="NAD(P)-BINDING DOMAIN-CONTAINING PROTEIN-RELATED"/>
    <property type="match status" value="1"/>
</dbReference>
<feature type="domain" description="NAD(P)-binding" evidence="2">
    <location>
        <begin position="36"/>
        <end position="101"/>
    </location>
</feature>
<organism evidence="3 4">
    <name type="scientific">Candidatus Segetimicrobium genomatis</name>
    <dbReference type="NCBI Taxonomy" id="2569760"/>
    <lineage>
        <taxon>Bacteria</taxon>
        <taxon>Bacillati</taxon>
        <taxon>Candidatus Sysuimicrobiota</taxon>
        <taxon>Candidatus Sysuimicrobiia</taxon>
        <taxon>Candidatus Sysuimicrobiales</taxon>
        <taxon>Candidatus Segetimicrobiaceae</taxon>
        <taxon>Candidatus Segetimicrobium</taxon>
    </lineage>
</organism>
<protein>
    <submittedName>
        <fullName evidence="3">NAD-dependent epimerase/dehydratase family protein</fullName>
    </submittedName>
</protein>
<dbReference type="InterPro" id="IPR036291">
    <property type="entry name" value="NAD(P)-bd_dom_sf"/>
</dbReference>
<dbReference type="PANTHER" id="PTHR48079">
    <property type="entry name" value="PROTEIN YEEZ"/>
    <property type="match status" value="1"/>
</dbReference>
<reference evidence="3 4" key="1">
    <citation type="journal article" date="2019" name="Nat. Microbiol.">
        <title>Mediterranean grassland soil C-N compound turnover is dependent on rainfall and depth, and is mediated by genomically divergent microorganisms.</title>
        <authorList>
            <person name="Diamond S."/>
            <person name="Andeer P.F."/>
            <person name="Li Z."/>
            <person name="Crits-Christoph A."/>
            <person name="Burstein D."/>
            <person name="Anantharaman K."/>
            <person name="Lane K.R."/>
            <person name="Thomas B.C."/>
            <person name="Pan C."/>
            <person name="Northen T.R."/>
            <person name="Banfield J.F."/>
        </authorList>
    </citation>
    <scope>NUCLEOTIDE SEQUENCE [LARGE SCALE GENOMIC DNA]</scope>
    <source>
        <strain evidence="3">NP_2</strain>
    </source>
</reference>
<feature type="region of interest" description="Disordered" evidence="1">
    <location>
        <begin position="1"/>
        <end position="23"/>
    </location>
</feature>
<dbReference type="InterPro" id="IPR051783">
    <property type="entry name" value="NAD(P)-dependent_oxidoreduct"/>
</dbReference>
<dbReference type="Proteomes" id="UP000318661">
    <property type="component" value="Unassembled WGS sequence"/>
</dbReference>
<dbReference type="InterPro" id="IPR016040">
    <property type="entry name" value="NAD(P)-bd_dom"/>
</dbReference>
<evidence type="ECO:0000259" key="2">
    <source>
        <dbReference type="Pfam" id="PF13460"/>
    </source>
</evidence>
<sequence>MEKDGRLPPQSNGGRSYRRQKNLSNPEPNLRIFIAGAAGVVGRRVVPLLVAAGHRVTAVARTPEKRAELERMGAAAVYVDLFASDSVRGAVARHDIVINLATSIPPSSHAFLPGAWRKNDRVRSRHARSAPAEVPPGVGANADRLVGRNDRMVAAHFQPEVAPSQWVVTPISERAGRVARDHRVDRQAGERTAAPLKSNAPEQHGVHRNNHRRQAHQQCTGGG</sequence>
<dbReference type="SUPFAM" id="SSF51735">
    <property type="entry name" value="NAD(P)-binding Rossmann-fold domains"/>
    <property type="match status" value="1"/>
</dbReference>
<feature type="compositionally biased region" description="Basic and acidic residues" evidence="1">
    <location>
        <begin position="177"/>
        <end position="189"/>
    </location>
</feature>
<name>A0A537LKX2_9BACT</name>
<dbReference type="Gene3D" id="3.40.50.720">
    <property type="entry name" value="NAD(P)-binding Rossmann-like Domain"/>
    <property type="match status" value="1"/>
</dbReference>
<accession>A0A537LKX2</accession>
<dbReference type="AlphaFoldDB" id="A0A537LKX2"/>
<feature type="region of interest" description="Disordered" evidence="1">
    <location>
        <begin position="177"/>
        <end position="223"/>
    </location>
</feature>
<dbReference type="Pfam" id="PF13460">
    <property type="entry name" value="NAD_binding_10"/>
    <property type="match status" value="1"/>
</dbReference>
<evidence type="ECO:0000256" key="1">
    <source>
        <dbReference type="SAM" id="MobiDB-lite"/>
    </source>
</evidence>
<dbReference type="GO" id="GO:0004029">
    <property type="term" value="F:aldehyde dehydrogenase (NAD+) activity"/>
    <property type="evidence" value="ECO:0007669"/>
    <property type="project" value="TreeGrafter"/>
</dbReference>
<comment type="caution">
    <text evidence="3">The sequence shown here is derived from an EMBL/GenBank/DDBJ whole genome shotgun (WGS) entry which is preliminary data.</text>
</comment>
<dbReference type="EMBL" id="VBAJ01000087">
    <property type="protein sequence ID" value="TMJ08651.1"/>
    <property type="molecule type" value="Genomic_DNA"/>
</dbReference>